<dbReference type="GO" id="GO:0035438">
    <property type="term" value="F:cyclic-di-GMP binding"/>
    <property type="evidence" value="ECO:0007669"/>
    <property type="project" value="InterPro"/>
</dbReference>
<evidence type="ECO:0000259" key="4">
    <source>
        <dbReference type="Pfam" id="PF07238"/>
    </source>
</evidence>
<sequence length="248" mass="28343">MSNPFFDEAGPQPPKVLTAPLEIQANLKQLLDNNVPVSIRFLERNQRYQSYLIDLHRDRGWLAFDELIPSDGDRLMMASEPFEAEAFYEGARLSWKNHQTVHPADYDGARCYWTPLPDELTYHQRRNAYRARLDSIPITATLGGAPLSRTLTGRLLDLSATGCKMSFKGNVETGLQTGQVYPDFCAELPSGPAKCAVELRHVSYDERRDATFCGMRFYQMSGLLQRQIERFVYQLQREARRQSDAPFA</sequence>
<dbReference type="InterPro" id="IPR012349">
    <property type="entry name" value="Split_barrel_FMN-bd"/>
</dbReference>
<dbReference type="Pfam" id="PF07238">
    <property type="entry name" value="PilZ"/>
    <property type="match status" value="1"/>
</dbReference>
<evidence type="ECO:0000313" key="9">
    <source>
        <dbReference type="Proteomes" id="UP000182276"/>
    </source>
</evidence>
<feature type="domain" description="PilZ" evidence="4">
    <location>
        <begin position="124"/>
        <end position="234"/>
    </location>
</feature>
<dbReference type="RefSeq" id="WP_043219233.1">
    <property type="nucleotide sequence ID" value="NZ_CP007511.1"/>
</dbReference>
<reference evidence="6 8" key="3">
    <citation type="journal article" name="Genome Announc.">
        <title>Complete Genome Sequence of Pseudomonas balearica DSM 6083T.</title>
        <authorList>
            <person name="Bennasar-Figueras A."/>
            <person name="Salva-Serra F."/>
            <person name="Jaen-Luchoro D."/>
            <person name="Segui C."/>
            <person name="Aliaga F."/>
            <person name="Busquets A."/>
            <person name="Gomila M."/>
            <person name="Moore E.R."/>
            <person name="Lalucat J."/>
        </authorList>
    </citation>
    <scope>NUCLEOTIDE SEQUENCE [LARGE SCALE GENOMIC DNA]</scope>
    <source>
        <strain evidence="8">DSM 6083</strain>
        <strain evidence="6">DSM6083</strain>
    </source>
</reference>
<dbReference type="Pfam" id="PF07317">
    <property type="entry name" value="PilZN"/>
    <property type="match status" value="1"/>
</dbReference>
<reference evidence="8" key="1">
    <citation type="submission" date="2014-03" db="EMBL/GenBank/DDBJ databases">
        <title>Complete genome of Pseudomonas balearica DSM 6083T, a sewage water isolate from an enrichment with 2-methylnaphthalene.</title>
        <authorList>
            <person name="Salva-Serra F."/>
            <person name="Jaen-Luchoro D."/>
            <person name="Busquets A."/>
            <person name="Pena A."/>
            <person name="Gomila M."/>
            <person name="Bosch R."/>
            <person name="Nogales B."/>
            <person name="Garcia-Valdes E."/>
            <person name="Lalucat J."/>
            <person name="Bennasar A."/>
        </authorList>
    </citation>
    <scope>NUCLEOTIDE SEQUENCE [LARGE SCALE GENOMIC DNA]</scope>
    <source>
        <strain evidence="8">DSM 6083</strain>
    </source>
</reference>
<dbReference type="Proteomes" id="UP000031271">
    <property type="component" value="Chromosome"/>
</dbReference>
<dbReference type="InterPro" id="IPR009926">
    <property type="entry name" value="T3SS_YcgR_PilZN"/>
</dbReference>
<organism evidence="6 8">
    <name type="scientific">Stutzerimonas balearica DSM 6083</name>
    <dbReference type="NCBI Taxonomy" id="1123016"/>
    <lineage>
        <taxon>Bacteria</taxon>
        <taxon>Pseudomonadati</taxon>
        <taxon>Pseudomonadota</taxon>
        <taxon>Gammaproteobacteria</taxon>
        <taxon>Pseudomonadales</taxon>
        <taxon>Pseudomonadaceae</taxon>
        <taxon>Stutzerimonas</taxon>
    </lineage>
</organism>
<keyword evidence="7" id="KW-0966">Cell projection</keyword>
<evidence type="ECO:0000259" key="5">
    <source>
        <dbReference type="Pfam" id="PF07317"/>
    </source>
</evidence>
<reference evidence="7 9" key="2">
    <citation type="submission" date="2016-10" db="EMBL/GenBank/DDBJ databases">
        <authorList>
            <person name="Varghese N."/>
            <person name="Submissions S."/>
        </authorList>
    </citation>
    <scope>NUCLEOTIDE SEQUENCE [LARGE SCALE GENOMIC DNA]</scope>
    <source>
        <strain evidence="7 9">DSM 6083</strain>
    </source>
</reference>
<dbReference type="EMBL" id="CP007511">
    <property type="protein sequence ID" value="AJE14761.1"/>
    <property type="molecule type" value="Genomic_DNA"/>
</dbReference>
<name>A0A8D3Y0R5_9GAMM</name>
<evidence type="ECO:0000256" key="2">
    <source>
        <dbReference type="ARBA" id="ARBA00022741"/>
    </source>
</evidence>
<protein>
    <submittedName>
        <fullName evidence="7">C-di-GMP-binding flagellar brake protein YcgR, contains PilZNR and PilZ domains</fullName>
    </submittedName>
    <submittedName>
        <fullName evidence="6">Pilus assembly protein PilZ</fullName>
    </submittedName>
</protein>
<dbReference type="Gene3D" id="2.40.10.220">
    <property type="entry name" value="predicted glycosyltransferase like domains"/>
    <property type="match status" value="1"/>
</dbReference>
<keyword evidence="2" id="KW-0547">Nucleotide-binding</keyword>
<dbReference type="KEGG" id="pbm:CL52_06790"/>
<dbReference type="GeneID" id="77259623"/>
<gene>
    <name evidence="6" type="ORF">CL52_06790</name>
    <name evidence="7" type="ORF">SAMN05660875_104211</name>
</gene>
<evidence type="ECO:0000313" key="8">
    <source>
        <dbReference type="Proteomes" id="UP000031271"/>
    </source>
</evidence>
<evidence type="ECO:0000256" key="3">
    <source>
        <dbReference type="ARBA" id="ARBA00023143"/>
    </source>
</evidence>
<dbReference type="Gene3D" id="2.30.110.10">
    <property type="entry name" value="Electron Transport, Fmn-binding Protein, Chain A"/>
    <property type="match status" value="1"/>
</dbReference>
<keyword evidence="7" id="KW-0282">Flagellum</keyword>
<dbReference type="InterPro" id="IPR009875">
    <property type="entry name" value="PilZ_domain"/>
</dbReference>
<keyword evidence="7" id="KW-0969">Cilium</keyword>
<dbReference type="AlphaFoldDB" id="A0A8D3Y0R5"/>
<evidence type="ECO:0000313" key="7">
    <source>
        <dbReference type="EMBL" id="SDM36268.1"/>
    </source>
</evidence>
<dbReference type="Proteomes" id="UP000182276">
    <property type="component" value="Unassembled WGS sequence"/>
</dbReference>
<evidence type="ECO:0000256" key="1">
    <source>
        <dbReference type="ARBA" id="ARBA00022636"/>
    </source>
</evidence>
<dbReference type="EMBL" id="FNHO01000004">
    <property type="protein sequence ID" value="SDM36268.1"/>
    <property type="molecule type" value="Genomic_DNA"/>
</dbReference>
<keyword evidence="3" id="KW-0975">Bacterial flagellum</keyword>
<keyword evidence="1" id="KW-0973">c-di-GMP</keyword>
<keyword evidence="9" id="KW-1185">Reference proteome</keyword>
<accession>A0A8D3Y0R5</accession>
<feature type="domain" description="Type III secretion system flagellar brake protein YcgR PilZN" evidence="5">
    <location>
        <begin position="17"/>
        <end position="121"/>
    </location>
</feature>
<proteinExistence type="predicted"/>
<evidence type="ECO:0000313" key="6">
    <source>
        <dbReference type="EMBL" id="AJE14761.1"/>
    </source>
</evidence>